<dbReference type="PANTHER" id="PTHR37461:SF1">
    <property type="entry name" value="ANTI-SIGMA-K FACTOR RSKA"/>
    <property type="match status" value="1"/>
</dbReference>
<dbReference type="GO" id="GO:0005886">
    <property type="term" value="C:plasma membrane"/>
    <property type="evidence" value="ECO:0007669"/>
    <property type="project" value="UniProtKB-SubCell"/>
</dbReference>
<dbReference type="EMBL" id="RKHO01000001">
    <property type="protein sequence ID" value="ROR89695.1"/>
    <property type="molecule type" value="Genomic_DNA"/>
</dbReference>
<evidence type="ECO:0000313" key="16">
    <source>
        <dbReference type="Proteomes" id="UP000281738"/>
    </source>
</evidence>
<evidence type="ECO:0000256" key="1">
    <source>
        <dbReference type="ARBA" id="ARBA00004167"/>
    </source>
</evidence>
<dbReference type="InterPro" id="IPR041916">
    <property type="entry name" value="Anti_sigma_zinc_sf"/>
</dbReference>
<dbReference type="PANTHER" id="PTHR37461">
    <property type="entry name" value="ANTI-SIGMA-K FACTOR RSKA"/>
    <property type="match status" value="1"/>
</dbReference>
<evidence type="ECO:0000256" key="12">
    <source>
        <dbReference type="SAM" id="Phobius"/>
    </source>
</evidence>
<evidence type="ECO:0000256" key="11">
    <source>
        <dbReference type="SAM" id="MobiDB-lite"/>
    </source>
</evidence>
<dbReference type="GO" id="GO:0016989">
    <property type="term" value="F:sigma factor antagonist activity"/>
    <property type="evidence" value="ECO:0007669"/>
    <property type="project" value="TreeGrafter"/>
</dbReference>
<feature type="transmembrane region" description="Helical" evidence="12">
    <location>
        <begin position="108"/>
        <end position="130"/>
    </location>
</feature>
<evidence type="ECO:0000313" key="15">
    <source>
        <dbReference type="EMBL" id="ROR89695.1"/>
    </source>
</evidence>
<feature type="domain" description="Putative zinc-finger" evidence="14">
    <location>
        <begin position="5"/>
        <end position="36"/>
    </location>
</feature>
<organism evidence="15 16">
    <name type="scientific">Nocardioides aurantiacus</name>
    <dbReference type="NCBI Taxonomy" id="86796"/>
    <lineage>
        <taxon>Bacteria</taxon>
        <taxon>Bacillati</taxon>
        <taxon>Actinomycetota</taxon>
        <taxon>Actinomycetes</taxon>
        <taxon>Propionibacteriales</taxon>
        <taxon>Nocardioidaceae</taxon>
        <taxon>Nocardioides</taxon>
    </lineage>
</organism>
<keyword evidence="3" id="KW-1003">Cell membrane</keyword>
<proteinExistence type="predicted"/>
<dbReference type="InterPro" id="IPR051474">
    <property type="entry name" value="Anti-sigma-K/W_factor"/>
</dbReference>
<gene>
    <name evidence="15" type="ORF">EDD33_0524</name>
</gene>
<evidence type="ECO:0000256" key="8">
    <source>
        <dbReference type="ARBA" id="ARBA00023163"/>
    </source>
</evidence>
<evidence type="ECO:0000256" key="7">
    <source>
        <dbReference type="ARBA" id="ARBA00023136"/>
    </source>
</evidence>
<evidence type="ECO:0000256" key="2">
    <source>
        <dbReference type="ARBA" id="ARBA00004236"/>
    </source>
</evidence>
<evidence type="ECO:0000256" key="5">
    <source>
        <dbReference type="ARBA" id="ARBA00022989"/>
    </source>
</evidence>
<accession>A0A3N2CQ93</accession>
<dbReference type="RefSeq" id="WP_123388981.1">
    <property type="nucleotide sequence ID" value="NZ_RKHO01000001.1"/>
</dbReference>
<keyword evidence="16" id="KW-1185">Reference proteome</keyword>
<keyword evidence="6" id="KW-0805">Transcription regulation</keyword>
<reference evidence="15 16" key="1">
    <citation type="submission" date="2018-11" db="EMBL/GenBank/DDBJ databases">
        <title>Sequencing the genomes of 1000 actinobacteria strains.</title>
        <authorList>
            <person name="Klenk H.-P."/>
        </authorList>
    </citation>
    <scope>NUCLEOTIDE SEQUENCE [LARGE SCALE GENOMIC DNA]</scope>
    <source>
        <strain evidence="15 16">DSM 12652</strain>
    </source>
</reference>
<dbReference type="Proteomes" id="UP000281738">
    <property type="component" value="Unassembled WGS sequence"/>
</dbReference>
<dbReference type="Pfam" id="PF10099">
    <property type="entry name" value="RskA_C"/>
    <property type="match status" value="1"/>
</dbReference>
<protein>
    <recommendedName>
        <fullName evidence="10">Regulator of SigK</fullName>
    </recommendedName>
    <alternativeName>
        <fullName evidence="9">Sigma-K anti-sigma factor RskA</fullName>
    </alternativeName>
</protein>
<feature type="compositionally biased region" description="Low complexity" evidence="11">
    <location>
        <begin position="78"/>
        <end position="97"/>
    </location>
</feature>
<name>A0A3N2CQ93_9ACTN</name>
<dbReference type="Gene3D" id="1.10.10.1320">
    <property type="entry name" value="Anti-sigma factor, zinc-finger domain"/>
    <property type="match status" value="1"/>
</dbReference>
<dbReference type="GO" id="GO:0006417">
    <property type="term" value="P:regulation of translation"/>
    <property type="evidence" value="ECO:0007669"/>
    <property type="project" value="TreeGrafter"/>
</dbReference>
<evidence type="ECO:0000259" key="14">
    <source>
        <dbReference type="Pfam" id="PF13490"/>
    </source>
</evidence>
<dbReference type="Pfam" id="PF13490">
    <property type="entry name" value="zf-HC2"/>
    <property type="match status" value="1"/>
</dbReference>
<evidence type="ECO:0000256" key="10">
    <source>
        <dbReference type="ARBA" id="ARBA00030803"/>
    </source>
</evidence>
<evidence type="ECO:0000256" key="3">
    <source>
        <dbReference type="ARBA" id="ARBA00022475"/>
    </source>
</evidence>
<keyword evidence="7 12" id="KW-0472">Membrane</keyword>
<feature type="region of interest" description="Disordered" evidence="11">
    <location>
        <begin position="75"/>
        <end position="97"/>
    </location>
</feature>
<dbReference type="OrthoDB" id="153510at2"/>
<evidence type="ECO:0000256" key="9">
    <source>
        <dbReference type="ARBA" id="ARBA00029829"/>
    </source>
</evidence>
<keyword evidence="4 12" id="KW-0812">Transmembrane</keyword>
<evidence type="ECO:0000256" key="4">
    <source>
        <dbReference type="ARBA" id="ARBA00022692"/>
    </source>
</evidence>
<evidence type="ECO:0000259" key="13">
    <source>
        <dbReference type="Pfam" id="PF10099"/>
    </source>
</evidence>
<dbReference type="InterPro" id="IPR027383">
    <property type="entry name" value="Znf_put"/>
</dbReference>
<keyword evidence="5 12" id="KW-1133">Transmembrane helix</keyword>
<dbReference type="InterPro" id="IPR018764">
    <property type="entry name" value="RskA_C"/>
</dbReference>
<keyword evidence="8" id="KW-0804">Transcription</keyword>
<comment type="subcellular location">
    <subcellularLocation>
        <location evidence="2">Cell membrane</location>
    </subcellularLocation>
    <subcellularLocation>
        <location evidence="1">Membrane</location>
        <topology evidence="1">Single-pass membrane protein</topology>
    </subcellularLocation>
</comment>
<sequence>MTTSIHALSGAYAVDALDDDERTGFEAHLPGCRDCQVEVAELRRAAAELAHDVAEEPPPALRASVLAAISTVRPLPPETTTEPAPEPMSATAPAGNVVPLGRSRRRRLANLAVAAAILGVVGAGAVTQPWNPDPTSPSRNLSAADRVLSAPDAEAVTQRFPDGSSATVTRSVSEGRAVLSTKRMAAPPEGKAFEMWLRIDGRMAPAGLMTDGGDQTFVLTGDGAAATAVGITLEPETGSAAPTSDPIAYLEFEGTA</sequence>
<dbReference type="AlphaFoldDB" id="A0A3N2CQ93"/>
<feature type="domain" description="Anti-sigma K factor RskA C-terminal" evidence="13">
    <location>
        <begin position="112"/>
        <end position="247"/>
    </location>
</feature>
<evidence type="ECO:0000256" key="6">
    <source>
        <dbReference type="ARBA" id="ARBA00023015"/>
    </source>
</evidence>
<comment type="caution">
    <text evidence="15">The sequence shown here is derived from an EMBL/GenBank/DDBJ whole genome shotgun (WGS) entry which is preliminary data.</text>
</comment>